<keyword evidence="5 6" id="KW-0472">Membrane</keyword>
<accession>A0A916NB79</accession>
<comment type="subcellular location">
    <subcellularLocation>
        <location evidence="1">Cell membrane</location>
        <topology evidence="1">Multi-pass membrane protein</topology>
    </subcellularLocation>
</comment>
<gene>
    <name evidence="7" type="ORF">CRYO30217_01322</name>
</gene>
<dbReference type="InterPro" id="IPR051461">
    <property type="entry name" value="UPF0750_membrane"/>
</dbReference>
<dbReference type="GO" id="GO:0005886">
    <property type="term" value="C:plasma membrane"/>
    <property type="evidence" value="ECO:0007669"/>
    <property type="project" value="UniProtKB-SubCell"/>
</dbReference>
<keyword evidence="2" id="KW-1003">Cell membrane</keyword>
<evidence type="ECO:0000313" key="7">
    <source>
        <dbReference type="EMBL" id="CAG5080456.1"/>
    </source>
</evidence>
<organism evidence="7 8">
    <name type="scientific">Parvicella tangerina</name>
    <dbReference type="NCBI Taxonomy" id="2829795"/>
    <lineage>
        <taxon>Bacteria</taxon>
        <taxon>Pseudomonadati</taxon>
        <taxon>Bacteroidota</taxon>
        <taxon>Flavobacteriia</taxon>
        <taxon>Flavobacteriales</taxon>
        <taxon>Parvicellaceae</taxon>
        <taxon>Parvicella</taxon>
    </lineage>
</organism>
<protein>
    <recommendedName>
        <fullName evidence="9">YitT family protein</fullName>
    </recommendedName>
</protein>
<feature type="transmembrane region" description="Helical" evidence="6">
    <location>
        <begin position="55"/>
        <end position="76"/>
    </location>
</feature>
<dbReference type="InterPro" id="IPR003740">
    <property type="entry name" value="YitT"/>
</dbReference>
<dbReference type="EMBL" id="OU015584">
    <property type="protein sequence ID" value="CAG5080456.1"/>
    <property type="molecule type" value="Genomic_DNA"/>
</dbReference>
<dbReference type="PANTHER" id="PTHR33545:SF3">
    <property type="entry name" value="UPF0750 MEMBRANE PROTEIN YQFU"/>
    <property type="match status" value="1"/>
</dbReference>
<dbReference type="Proteomes" id="UP000683507">
    <property type="component" value="Chromosome"/>
</dbReference>
<dbReference type="KEGG" id="ptan:CRYO30217_01322"/>
<evidence type="ECO:0000256" key="4">
    <source>
        <dbReference type="ARBA" id="ARBA00022989"/>
    </source>
</evidence>
<feature type="transmembrane region" description="Helical" evidence="6">
    <location>
        <begin position="16"/>
        <end position="35"/>
    </location>
</feature>
<evidence type="ECO:0008006" key="9">
    <source>
        <dbReference type="Google" id="ProtNLM"/>
    </source>
</evidence>
<keyword evidence="3 6" id="KW-0812">Transmembrane</keyword>
<dbReference type="Pfam" id="PF02588">
    <property type="entry name" value="YitT_membrane"/>
    <property type="match status" value="1"/>
</dbReference>
<dbReference type="AlphaFoldDB" id="A0A916NB79"/>
<evidence type="ECO:0000256" key="3">
    <source>
        <dbReference type="ARBA" id="ARBA00022692"/>
    </source>
</evidence>
<dbReference type="PANTHER" id="PTHR33545">
    <property type="entry name" value="UPF0750 MEMBRANE PROTEIN YITT-RELATED"/>
    <property type="match status" value="1"/>
</dbReference>
<dbReference type="RefSeq" id="WP_258541526.1">
    <property type="nucleotide sequence ID" value="NZ_OU015584.1"/>
</dbReference>
<feature type="transmembrane region" description="Helical" evidence="6">
    <location>
        <begin position="83"/>
        <end position="100"/>
    </location>
</feature>
<evidence type="ECO:0000313" key="8">
    <source>
        <dbReference type="Proteomes" id="UP000683507"/>
    </source>
</evidence>
<evidence type="ECO:0000256" key="6">
    <source>
        <dbReference type="SAM" id="Phobius"/>
    </source>
</evidence>
<keyword evidence="4 6" id="KW-1133">Transmembrane helix</keyword>
<keyword evidence="8" id="KW-1185">Reference proteome</keyword>
<reference evidence="7" key="1">
    <citation type="submission" date="2021-04" db="EMBL/GenBank/DDBJ databases">
        <authorList>
            <person name="Rodrigo-Torres L."/>
            <person name="Arahal R. D."/>
            <person name="Lucena T."/>
        </authorList>
    </citation>
    <scope>NUCLEOTIDE SEQUENCE</scope>
    <source>
        <strain evidence="7">AS29M-1</strain>
    </source>
</reference>
<proteinExistence type="predicted"/>
<sequence length="105" mass="11590">MNLFRLKISINQHIKNILFITLGVLMASIGLKGFLLPNEFLDGGAMGVSLMGNLLFDYNLSILIIVVNLPFIFLGYQQVSRLFAFKSTIAIVVLAVLVHYCKASA</sequence>
<name>A0A916NB79_9FLAO</name>
<evidence type="ECO:0000256" key="2">
    <source>
        <dbReference type="ARBA" id="ARBA00022475"/>
    </source>
</evidence>
<evidence type="ECO:0000256" key="5">
    <source>
        <dbReference type="ARBA" id="ARBA00023136"/>
    </source>
</evidence>
<evidence type="ECO:0000256" key="1">
    <source>
        <dbReference type="ARBA" id="ARBA00004651"/>
    </source>
</evidence>